<dbReference type="Pfam" id="PF10291">
    <property type="entry name" value="muHD"/>
    <property type="match status" value="1"/>
</dbReference>
<dbReference type="Proteomes" id="UP001149074">
    <property type="component" value="Unassembled WGS sequence"/>
</dbReference>
<dbReference type="GO" id="GO:0030139">
    <property type="term" value="C:endocytic vesicle"/>
    <property type="evidence" value="ECO:0007669"/>
    <property type="project" value="TreeGrafter"/>
</dbReference>
<reference evidence="4" key="1">
    <citation type="submission" date="2022-11" db="EMBL/GenBank/DDBJ databases">
        <authorList>
            <person name="Petersen C."/>
        </authorList>
    </citation>
    <scope>NUCLEOTIDE SEQUENCE</scope>
    <source>
        <strain evidence="4">IBT 30761</strain>
    </source>
</reference>
<dbReference type="InterPro" id="IPR001060">
    <property type="entry name" value="FCH_dom"/>
</dbReference>
<feature type="region of interest" description="Disordered" evidence="2">
    <location>
        <begin position="853"/>
        <end position="877"/>
    </location>
</feature>
<accession>A0A9W9JUZ0</accession>
<feature type="domain" description="MHD" evidence="3">
    <location>
        <begin position="602"/>
        <end position="880"/>
    </location>
</feature>
<feature type="compositionally biased region" description="Polar residues" evidence="2">
    <location>
        <begin position="541"/>
        <end position="551"/>
    </location>
</feature>
<feature type="region of interest" description="Disordered" evidence="2">
    <location>
        <begin position="238"/>
        <end position="456"/>
    </location>
</feature>
<organism evidence="4 5">
    <name type="scientific">Penicillium argentinense</name>
    <dbReference type="NCBI Taxonomy" id="1131581"/>
    <lineage>
        <taxon>Eukaryota</taxon>
        <taxon>Fungi</taxon>
        <taxon>Dikarya</taxon>
        <taxon>Ascomycota</taxon>
        <taxon>Pezizomycotina</taxon>
        <taxon>Eurotiomycetes</taxon>
        <taxon>Eurotiomycetidae</taxon>
        <taxon>Eurotiales</taxon>
        <taxon>Aspergillaceae</taxon>
        <taxon>Penicillium</taxon>
    </lineage>
</organism>
<feature type="compositionally biased region" description="Low complexity" evidence="2">
    <location>
        <begin position="263"/>
        <end position="272"/>
    </location>
</feature>
<dbReference type="CDD" id="cd09264">
    <property type="entry name" value="AP_Syp1_MHD"/>
    <property type="match status" value="1"/>
</dbReference>
<feature type="region of interest" description="Disordered" evidence="2">
    <location>
        <begin position="527"/>
        <end position="596"/>
    </location>
</feature>
<dbReference type="GO" id="GO:0005886">
    <property type="term" value="C:plasma membrane"/>
    <property type="evidence" value="ECO:0007669"/>
    <property type="project" value="TreeGrafter"/>
</dbReference>
<dbReference type="CDD" id="cd07650">
    <property type="entry name" value="F-BAR_Syp1p_like"/>
    <property type="match status" value="1"/>
</dbReference>
<dbReference type="SUPFAM" id="SSF103657">
    <property type="entry name" value="BAR/IMD domain-like"/>
    <property type="match status" value="1"/>
</dbReference>
<dbReference type="FunFam" id="1.20.1270.60:FF:000102">
    <property type="entry name" value="WGS project CABT00000000 data, contig 2.23"/>
    <property type="match status" value="1"/>
</dbReference>
<feature type="compositionally biased region" description="Polar residues" evidence="2">
    <location>
        <begin position="245"/>
        <end position="256"/>
    </location>
</feature>
<proteinExistence type="predicted"/>
<dbReference type="Pfam" id="PF00611">
    <property type="entry name" value="FCH"/>
    <property type="match status" value="1"/>
</dbReference>
<dbReference type="AlphaFoldDB" id="A0A9W9JUZ0"/>
<dbReference type="EMBL" id="JAPQKI010000011">
    <property type="protein sequence ID" value="KAJ5082395.1"/>
    <property type="molecule type" value="Genomic_DNA"/>
</dbReference>
<dbReference type="Gene3D" id="1.20.1270.60">
    <property type="entry name" value="Arfaptin homology (AH) domain/BAR domain"/>
    <property type="match status" value="1"/>
</dbReference>
<dbReference type="GO" id="GO:0032153">
    <property type="term" value="C:cell division site"/>
    <property type="evidence" value="ECO:0007669"/>
    <property type="project" value="TreeGrafter"/>
</dbReference>
<dbReference type="PROSITE" id="PS51072">
    <property type="entry name" value="MHD"/>
    <property type="match status" value="1"/>
</dbReference>
<dbReference type="RefSeq" id="XP_056468917.1">
    <property type="nucleotide sequence ID" value="XM_056623929.1"/>
</dbReference>
<protein>
    <recommendedName>
        <fullName evidence="3">MHD domain-containing protein</fullName>
    </recommendedName>
</protein>
<dbReference type="PANTHER" id="PTHR23065">
    <property type="entry name" value="PROLINE-SERINE-THREONINE PHOSPHATASE INTERACTING PROTEIN 1"/>
    <property type="match status" value="1"/>
</dbReference>
<dbReference type="OrthoDB" id="331602at2759"/>
<evidence type="ECO:0000313" key="4">
    <source>
        <dbReference type="EMBL" id="KAJ5082395.1"/>
    </source>
</evidence>
<evidence type="ECO:0000256" key="2">
    <source>
        <dbReference type="SAM" id="MobiDB-lite"/>
    </source>
</evidence>
<dbReference type="InterPro" id="IPR049609">
    <property type="entry name" value="Syp1-like_MHD"/>
</dbReference>
<feature type="compositionally biased region" description="Polar residues" evidence="2">
    <location>
        <begin position="287"/>
        <end position="303"/>
    </location>
</feature>
<keyword evidence="5" id="KW-1185">Reference proteome</keyword>
<evidence type="ECO:0000259" key="3">
    <source>
        <dbReference type="PROSITE" id="PS51072"/>
    </source>
</evidence>
<evidence type="ECO:0000313" key="5">
    <source>
        <dbReference type="Proteomes" id="UP001149074"/>
    </source>
</evidence>
<dbReference type="InterPro" id="IPR028565">
    <property type="entry name" value="MHD"/>
</dbReference>
<sequence length="896" mass="97392">MELSRQEYPALLATLQPSQATTILNDRIRIINRIHADIADFLQERRRLEEVYAQSLRKLAHRPQLDNGAALGIFQIPWQRIINATEALAVSHETLATKIEEDVERPLREYSTKNRDMQSMPGIQNNLAGLAKNVETAQKKVDKAKSKGTKGADRLASAVAEADEIQQQWESRAPYVFEQLQAADEGRLNHLRDVLTQLETHEVDQVERGRQAAESCLNVLLNVETADEIKTFAAKHAGTRMPLSPVTSRRQPSQAETPPVAPATPGTVSTPPVAEPLEPPPSIQDDAASQRSEAMQTPTSRSETPVAVQTPPAPEPHPRNTPLGGLRRLGTVMNRRKSVIGPSAGSYERKSEKKHRSPFAPFKRSESSRDMQIPESPPTTASAERPGTSLTEESARNPSVSQDRTVSEAIVPTPISQPEPGHTNGNPPEGQAGLVSNGTTQGHIDSEGFTERPSTIDEITRAQREASGLEDSGMNLTIRDQPIFEDESQAKQAMDDMANTLRMASHGASPFLIIDQRAPMRRNAGTIRGRRDVRNTVFVPNPSNELATTQAAPELYAPSSPIKHAPSPSTATEDHAMSDTTSVRSGHTVHGPAPTIHPELHESGLNASIIETVSAWFSEGSVTKSMVVGELALAHNATAGIPTDISRIRLDNFPVLEKVAANPHFVQEVTKDATDEKRGEYDIQLGSISRPIPTVAFKYQVHLDLTNPSAYCPVIFKPAWNLQEFQASAIIFYSLNPAFISQSGGPITLKNVVLTVSLDTAAEDEATKQPRESVAHATSAVMHPNSGATFRRKTSTVTWKIPELEVKPPGAGEEGKFLVRFATSTPGPRKGNVEAKFELRTVETGSRLGISRASSDAALKESDPFSDAEAPSPAFSTSWQEVPTVRKLVGGKYVAA</sequence>
<keyword evidence="1" id="KW-0254">Endocytosis</keyword>
<comment type="caution">
    <text evidence="4">The sequence shown here is derived from an EMBL/GenBank/DDBJ whole genome shotgun (WGS) entry which is preliminary data.</text>
</comment>
<dbReference type="InterPro" id="IPR027267">
    <property type="entry name" value="AH/BAR_dom_sf"/>
</dbReference>
<reference evidence="4" key="2">
    <citation type="journal article" date="2023" name="IMA Fungus">
        <title>Comparative genomic study of the Penicillium genus elucidates a diverse pangenome and 15 lateral gene transfer events.</title>
        <authorList>
            <person name="Petersen C."/>
            <person name="Sorensen T."/>
            <person name="Nielsen M.R."/>
            <person name="Sondergaard T.E."/>
            <person name="Sorensen J.L."/>
            <person name="Fitzpatrick D.A."/>
            <person name="Frisvad J.C."/>
            <person name="Nielsen K.L."/>
        </authorList>
    </citation>
    <scope>NUCLEOTIDE SEQUENCE</scope>
    <source>
        <strain evidence="4">IBT 30761</strain>
    </source>
</reference>
<feature type="compositionally biased region" description="Basic and acidic residues" evidence="2">
    <location>
        <begin position="444"/>
        <end position="456"/>
    </location>
</feature>
<feature type="compositionally biased region" description="Polar residues" evidence="2">
    <location>
        <begin position="378"/>
        <end position="404"/>
    </location>
</feature>
<gene>
    <name evidence="4" type="ORF">N7532_011438</name>
</gene>
<evidence type="ECO:0000256" key="1">
    <source>
        <dbReference type="ARBA" id="ARBA00022583"/>
    </source>
</evidence>
<dbReference type="GO" id="GO:0032185">
    <property type="term" value="P:septin cytoskeleton organization"/>
    <property type="evidence" value="ECO:0007669"/>
    <property type="project" value="TreeGrafter"/>
</dbReference>
<dbReference type="InterPro" id="IPR018808">
    <property type="entry name" value="Muniscin_C"/>
</dbReference>
<dbReference type="PANTHER" id="PTHR23065:SF54">
    <property type="entry name" value="SUPPRESSOR OF YEAST PROFILIN DELETION"/>
    <property type="match status" value="1"/>
</dbReference>
<feature type="compositionally biased region" description="Polar residues" evidence="2">
    <location>
        <begin position="434"/>
        <end position="443"/>
    </location>
</feature>
<dbReference type="GeneID" id="81362908"/>
<name>A0A9W9JUZ0_9EURO</name>
<feature type="compositionally biased region" description="Pro residues" evidence="2">
    <location>
        <begin position="273"/>
        <end position="282"/>
    </location>
</feature>
<dbReference type="GO" id="GO:0006897">
    <property type="term" value="P:endocytosis"/>
    <property type="evidence" value="ECO:0007669"/>
    <property type="project" value="UniProtKB-KW"/>
</dbReference>